<feature type="transmembrane region" description="Helical" evidence="6">
    <location>
        <begin position="283"/>
        <end position="303"/>
    </location>
</feature>
<sequence length="595" mass="63936">MAIASADPHEALPASKERADIEVQEQHYENVDVVAPLAEDGGDGKLTKEIVLAYFALCCQINAYIMTLLVPGAMLASINADLGPSNNYTWITLCWPLGASVFVSIGGRLTDIFGRRYFMITGALISIAGTLVGANGKSIGMMIVSGALFGVGSGFQELCYACAQEIVPNHYRVMAVGGLDVSLALAFTSPVVAYAIAGYYPSVGWRGAYWYLFSFHMFAFIMLVLFYQPPDYETKHRADGKTRWQLLGELDYVGVLLFLAGGVLFLLGINFGGRTYPWKSAGTIAPIVVGVLCFVAVGFWCAYANLKYPLFPPKLFKRVREFDMVIVVCFVGGMLYYSMNVLWPRQSQSFFISATTPVVMKGVWAIIFSCGTWVAGLMTVFVCSRLHHEKWQLVAFTVVQTALIGSMASVGADDETQAIVTVVITAATITPPQLLSFTMLSFGLEDQTDLGVAVGLAGTFRLFGGAVATAIYTAIYSNRQLQTLPGFMADAIRASGVSYSDTLLAGLVKAAATNTLAAYEAVAGVTPQLAALAVNATKQSYVKGFSLVYLVAIAFGVLAIGASLCTVSTDRAKKNNARAVIMMNEVDKYPTSKAI</sequence>
<keyword evidence="5 6" id="KW-0472">Membrane</keyword>
<feature type="transmembrane region" description="Helical" evidence="6">
    <location>
        <begin position="547"/>
        <end position="568"/>
    </location>
</feature>
<dbReference type="InterPro" id="IPR010573">
    <property type="entry name" value="MFS_Str1/Tri12-like"/>
</dbReference>
<gene>
    <name evidence="8" type="ORF">SCUCBS95973_000669</name>
</gene>
<feature type="transmembrane region" description="Helical" evidence="6">
    <location>
        <begin position="88"/>
        <end position="105"/>
    </location>
</feature>
<evidence type="ECO:0000256" key="2">
    <source>
        <dbReference type="ARBA" id="ARBA00022448"/>
    </source>
</evidence>
<feature type="transmembrane region" description="Helical" evidence="6">
    <location>
        <begin position="324"/>
        <end position="343"/>
    </location>
</feature>
<evidence type="ECO:0000256" key="5">
    <source>
        <dbReference type="ARBA" id="ARBA00023136"/>
    </source>
</evidence>
<feature type="transmembrane region" description="Helical" evidence="6">
    <location>
        <begin position="363"/>
        <end position="381"/>
    </location>
</feature>
<comment type="caution">
    <text evidence="8">The sequence shown here is derived from an EMBL/GenBank/DDBJ whole genome shotgun (WGS) entry which is preliminary data.</text>
</comment>
<evidence type="ECO:0000256" key="6">
    <source>
        <dbReference type="SAM" id="Phobius"/>
    </source>
</evidence>
<accession>A0ABP0ASC2</accession>
<dbReference type="PANTHER" id="PTHR23501">
    <property type="entry name" value="MAJOR FACILITATOR SUPERFAMILY"/>
    <property type="match status" value="1"/>
</dbReference>
<dbReference type="PANTHER" id="PTHR23501:SF109">
    <property type="entry name" value="MAJOR FACILITATOR SUPERFAMILY (MFS) PROFILE DOMAIN-CONTAINING PROTEIN-RELATED"/>
    <property type="match status" value="1"/>
</dbReference>
<proteinExistence type="predicted"/>
<keyword evidence="9" id="KW-1185">Reference proteome</keyword>
<evidence type="ECO:0000256" key="4">
    <source>
        <dbReference type="ARBA" id="ARBA00022989"/>
    </source>
</evidence>
<feature type="transmembrane region" description="Helical" evidence="6">
    <location>
        <begin position="393"/>
        <end position="412"/>
    </location>
</feature>
<protein>
    <recommendedName>
        <fullName evidence="7">Major facilitator superfamily (MFS) profile domain-containing protein</fullName>
    </recommendedName>
</protein>
<evidence type="ECO:0000256" key="3">
    <source>
        <dbReference type="ARBA" id="ARBA00022692"/>
    </source>
</evidence>
<dbReference type="InterPro" id="IPR036259">
    <property type="entry name" value="MFS_trans_sf"/>
</dbReference>
<keyword evidence="3 6" id="KW-0812">Transmembrane</keyword>
<feature type="transmembrane region" description="Helical" evidence="6">
    <location>
        <begin position="117"/>
        <end position="134"/>
    </location>
</feature>
<dbReference type="EMBL" id="CAWUHB010000002">
    <property type="protein sequence ID" value="CAK7210074.1"/>
    <property type="molecule type" value="Genomic_DNA"/>
</dbReference>
<feature type="transmembrane region" description="Helical" evidence="6">
    <location>
        <begin position="418"/>
        <end position="440"/>
    </location>
</feature>
<dbReference type="SUPFAM" id="SSF103473">
    <property type="entry name" value="MFS general substrate transporter"/>
    <property type="match status" value="1"/>
</dbReference>
<keyword evidence="4 6" id="KW-1133">Transmembrane helix</keyword>
<evidence type="ECO:0000259" key="7">
    <source>
        <dbReference type="PROSITE" id="PS50850"/>
    </source>
</evidence>
<feature type="transmembrane region" description="Helical" evidence="6">
    <location>
        <begin position="51"/>
        <end position="76"/>
    </location>
</feature>
<dbReference type="Pfam" id="PF06609">
    <property type="entry name" value="TRI12"/>
    <property type="match status" value="1"/>
</dbReference>
<name>A0ABP0ASC2_9PEZI</name>
<keyword evidence="2" id="KW-0813">Transport</keyword>
<feature type="domain" description="Major facilitator superfamily (MFS) profile" evidence="7">
    <location>
        <begin position="51"/>
        <end position="538"/>
    </location>
</feature>
<evidence type="ECO:0000313" key="8">
    <source>
        <dbReference type="EMBL" id="CAK7210074.1"/>
    </source>
</evidence>
<feature type="transmembrane region" description="Helical" evidence="6">
    <location>
        <begin position="452"/>
        <end position="475"/>
    </location>
</feature>
<dbReference type="Proteomes" id="UP001642405">
    <property type="component" value="Unassembled WGS sequence"/>
</dbReference>
<reference evidence="8 9" key="1">
    <citation type="submission" date="2024-01" db="EMBL/GenBank/DDBJ databases">
        <authorList>
            <person name="Allen C."/>
            <person name="Tagirdzhanova G."/>
        </authorList>
    </citation>
    <scope>NUCLEOTIDE SEQUENCE [LARGE SCALE GENOMIC DNA]</scope>
</reference>
<dbReference type="InterPro" id="IPR020846">
    <property type="entry name" value="MFS_dom"/>
</dbReference>
<evidence type="ECO:0000313" key="9">
    <source>
        <dbReference type="Proteomes" id="UP001642405"/>
    </source>
</evidence>
<evidence type="ECO:0000256" key="1">
    <source>
        <dbReference type="ARBA" id="ARBA00004141"/>
    </source>
</evidence>
<feature type="transmembrane region" description="Helical" evidence="6">
    <location>
        <begin position="140"/>
        <end position="161"/>
    </location>
</feature>
<feature type="transmembrane region" description="Helical" evidence="6">
    <location>
        <begin position="208"/>
        <end position="229"/>
    </location>
</feature>
<organism evidence="8 9">
    <name type="scientific">Sporothrix curviconia</name>
    <dbReference type="NCBI Taxonomy" id="1260050"/>
    <lineage>
        <taxon>Eukaryota</taxon>
        <taxon>Fungi</taxon>
        <taxon>Dikarya</taxon>
        <taxon>Ascomycota</taxon>
        <taxon>Pezizomycotina</taxon>
        <taxon>Sordariomycetes</taxon>
        <taxon>Sordariomycetidae</taxon>
        <taxon>Ophiostomatales</taxon>
        <taxon>Ophiostomataceae</taxon>
        <taxon>Sporothrix</taxon>
    </lineage>
</organism>
<dbReference type="PROSITE" id="PS50850">
    <property type="entry name" value="MFS"/>
    <property type="match status" value="1"/>
</dbReference>
<dbReference type="Gene3D" id="1.20.1250.20">
    <property type="entry name" value="MFS general substrate transporter like domains"/>
    <property type="match status" value="1"/>
</dbReference>
<feature type="transmembrane region" description="Helical" evidence="6">
    <location>
        <begin position="173"/>
        <end position="196"/>
    </location>
</feature>
<feature type="transmembrane region" description="Helical" evidence="6">
    <location>
        <begin position="250"/>
        <end position="271"/>
    </location>
</feature>
<comment type="subcellular location">
    <subcellularLocation>
        <location evidence="1">Membrane</location>
        <topology evidence="1">Multi-pass membrane protein</topology>
    </subcellularLocation>
</comment>